<evidence type="ECO:0000256" key="1">
    <source>
        <dbReference type="SAM" id="MobiDB-lite"/>
    </source>
</evidence>
<dbReference type="PANTHER" id="PTHR47481:SF39">
    <property type="entry name" value="TRANSCRIPTION FACTOR INTERACTOR AND REGULATOR CCHC(ZN) FAMILY"/>
    <property type="match status" value="1"/>
</dbReference>
<dbReference type="PANTHER" id="PTHR47481">
    <property type="match status" value="1"/>
</dbReference>
<organism evidence="2 3">
    <name type="scientific">Deinandra increscens subsp. villosa</name>
    <dbReference type="NCBI Taxonomy" id="3103831"/>
    <lineage>
        <taxon>Eukaryota</taxon>
        <taxon>Viridiplantae</taxon>
        <taxon>Streptophyta</taxon>
        <taxon>Embryophyta</taxon>
        <taxon>Tracheophyta</taxon>
        <taxon>Spermatophyta</taxon>
        <taxon>Magnoliopsida</taxon>
        <taxon>eudicotyledons</taxon>
        <taxon>Gunneridae</taxon>
        <taxon>Pentapetalae</taxon>
        <taxon>asterids</taxon>
        <taxon>campanulids</taxon>
        <taxon>Asterales</taxon>
        <taxon>Asteraceae</taxon>
        <taxon>Asteroideae</taxon>
        <taxon>Heliantheae alliance</taxon>
        <taxon>Madieae</taxon>
        <taxon>Madiinae</taxon>
        <taxon>Deinandra</taxon>
    </lineage>
</organism>
<feature type="compositionally biased region" description="Low complexity" evidence="1">
    <location>
        <begin position="288"/>
        <end position="305"/>
    </location>
</feature>
<evidence type="ECO:0000313" key="2">
    <source>
        <dbReference type="EMBL" id="KAK9047893.1"/>
    </source>
</evidence>
<dbReference type="Pfam" id="PF14223">
    <property type="entry name" value="Retrotran_gag_2"/>
    <property type="match status" value="1"/>
</dbReference>
<reference evidence="2 3" key="1">
    <citation type="submission" date="2024-04" db="EMBL/GenBank/DDBJ databases">
        <title>The reference genome of an endangered Asteraceae, Deinandra increscens subsp. villosa, native to the Central Coast of California.</title>
        <authorList>
            <person name="Guilliams M."/>
            <person name="Hasenstab-Lehman K."/>
            <person name="Meyer R."/>
            <person name="Mcevoy S."/>
        </authorList>
    </citation>
    <scope>NUCLEOTIDE SEQUENCE [LARGE SCALE GENOMIC DNA]</scope>
    <source>
        <tissue evidence="2">Leaf</tissue>
    </source>
</reference>
<dbReference type="Proteomes" id="UP001408789">
    <property type="component" value="Unassembled WGS sequence"/>
</dbReference>
<gene>
    <name evidence="2" type="ORF">SSX86_033145</name>
</gene>
<keyword evidence="3" id="KW-1185">Reference proteome</keyword>
<dbReference type="EMBL" id="JBCNJP010020670">
    <property type="protein sequence ID" value="KAK9047893.1"/>
    <property type="molecule type" value="Genomic_DNA"/>
</dbReference>
<evidence type="ECO:0000313" key="3">
    <source>
        <dbReference type="Proteomes" id="UP001408789"/>
    </source>
</evidence>
<dbReference type="AlphaFoldDB" id="A0AAP0GG65"/>
<protein>
    <recommendedName>
        <fullName evidence="4">Gag protein</fullName>
    </recommendedName>
</protein>
<comment type="caution">
    <text evidence="2">The sequence shown here is derived from an EMBL/GenBank/DDBJ whole genome shotgun (WGS) entry which is preliminary data.</text>
</comment>
<feature type="region of interest" description="Disordered" evidence="1">
    <location>
        <begin position="340"/>
        <end position="360"/>
    </location>
</feature>
<accession>A0AAP0GG65</accession>
<proteinExistence type="predicted"/>
<feature type="region of interest" description="Disordered" evidence="1">
    <location>
        <begin position="288"/>
        <end position="321"/>
    </location>
</feature>
<sequence>MESLKLFDQRERTTHNSHKFGFTLNQDNYGYWKTLITPFLITNGLYGYVDGSIPCPPATITVTTTPAVATAEETTSVTTAVTSNPQHPIWVANDAHVRMLLLSTISESAFLHVQGTTTSRDVWLALERAYSPQTASREYTLKTQLLRIQMKPDETSSAYLNRAQQYATALANIGEPMKEKDLVMLVVSGLREEYNGVKSAALSRQIAFNELHALFADHEFMLQKSNTAVPPTQAFHTASSVKPAPSPVSNQDAIKAVQNLAAQLGLQLHLPAANQQPPQAFYAARNNSRPRNQNRQGQRGNQNRPTLSSGQTEGNRNSFDWATTKNTVFGTCNRCGIGHIPSECPKRDPSTVRPRSQPSANYADYRSQASNMWLPDTGSSHHVANDLSSFDSATSYNGNDNLRVGDGHVYTHYPPHGSGV</sequence>
<name>A0AAP0GG65_9ASTR</name>
<evidence type="ECO:0008006" key="4">
    <source>
        <dbReference type="Google" id="ProtNLM"/>
    </source>
</evidence>
<feature type="compositionally biased region" description="Polar residues" evidence="1">
    <location>
        <begin position="306"/>
        <end position="321"/>
    </location>
</feature>